<organism evidence="2">
    <name type="scientific">Albugo laibachii Nc14</name>
    <dbReference type="NCBI Taxonomy" id="890382"/>
    <lineage>
        <taxon>Eukaryota</taxon>
        <taxon>Sar</taxon>
        <taxon>Stramenopiles</taxon>
        <taxon>Oomycota</taxon>
        <taxon>Peronosporomycetes</taxon>
        <taxon>Albuginales</taxon>
        <taxon>Albuginaceae</taxon>
        <taxon>Albugo</taxon>
    </lineage>
</organism>
<proteinExistence type="predicted"/>
<reference evidence="2" key="2">
    <citation type="submission" date="2011-02" db="EMBL/GenBank/DDBJ databases">
        <authorList>
            <person name="MacLean D."/>
        </authorList>
    </citation>
    <scope>NUCLEOTIDE SEQUENCE</scope>
</reference>
<sequence>MVKIPAMLLQYIGMFVVPTAIAVCFWKPKSDEEIRERIERQIPLDSAQRKKRNAKFAELLLQSSTMSSESREKLQAITSFKRK</sequence>
<evidence type="ECO:0000313" key="2">
    <source>
        <dbReference type="EMBL" id="CCA21691.1"/>
    </source>
</evidence>
<gene>
    <name evidence="2" type="primary">AlNc14C130G6940</name>
    <name evidence="2" type="ORF">ALNC14_078340</name>
</gene>
<name>F0WK88_9STRA</name>
<dbReference type="AlphaFoldDB" id="F0WK88"/>
<feature type="transmembrane region" description="Helical" evidence="1">
    <location>
        <begin position="6"/>
        <end position="26"/>
    </location>
</feature>
<dbReference type="HOGENOM" id="CLU_166446_0_0_1"/>
<keyword evidence="1" id="KW-1133">Transmembrane helix</keyword>
<keyword evidence="1" id="KW-0472">Membrane</keyword>
<accession>F0WK88</accession>
<protein>
    <submittedName>
        <fullName evidence="2">AlNc14C130G6940 protein</fullName>
    </submittedName>
</protein>
<dbReference type="EMBL" id="FR824175">
    <property type="protein sequence ID" value="CCA21691.1"/>
    <property type="molecule type" value="Genomic_DNA"/>
</dbReference>
<keyword evidence="1" id="KW-0812">Transmembrane</keyword>
<evidence type="ECO:0000256" key="1">
    <source>
        <dbReference type="SAM" id="Phobius"/>
    </source>
</evidence>
<reference evidence="2" key="1">
    <citation type="journal article" date="2011" name="PLoS Biol.">
        <title>Gene gain and loss during evolution of obligate parasitism in the white rust pathogen of Arabidopsis thaliana.</title>
        <authorList>
            <person name="Kemen E."/>
            <person name="Gardiner A."/>
            <person name="Schultz-Larsen T."/>
            <person name="Kemen A.C."/>
            <person name="Balmuth A.L."/>
            <person name="Robert-Seilaniantz A."/>
            <person name="Bailey K."/>
            <person name="Holub E."/>
            <person name="Studholme D.J."/>
            <person name="Maclean D."/>
            <person name="Jones J.D."/>
        </authorList>
    </citation>
    <scope>NUCLEOTIDE SEQUENCE</scope>
</reference>